<evidence type="ECO:0000313" key="1">
    <source>
        <dbReference type="EMBL" id="KGB27118.1"/>
    </source>
</evidence>
<gene>
    <name evidence="1" type="ORF">HPDFL43_00024990</name>
</gene>
<dbReference type="Proteomes" id="UP000004291">
    <property type="component" value="Chromosome"/>
</dbReference>
<proteinExistence type="predicted"/>
<reference evidence="1 2" key="2">
    <citation type="submission" date="2012-06" db="EMBL/GenBank/DDBJ databases">
        <authorList>
            <person name="Fiebig A."/>
        </authorList>
    </citation>
    <scope>NUCLEOTIDE SEQUENCE [LARGE SCALE GENOMIC DNA]</scope>
    <source>
        <strain evidence="1 2">DFL-43</strain>
    </source>
</reference>
<protein>
    <submittedName>
        <fullName evidence="1">Uncharacterized protein</fullName>
    </submittedName>
</protein>
<organism evidence="1 2">
    <name type="scientific">Hoeflea phototrophica (strain DSM 17068 / NCIMB 14078 / DFL-43)</name>
    <dbReference type="NCBI Taxonomy" id="411684"/>
    <lineage>
        <taxon>Bacteria</taxon>
        <taxon>Pseudomonadati</taxon>
        <taxon>Pseudomonadota</taxon>
        <taxon>Alphaproteobacteria</taxon>
        <taxon>Hyphomicrobiales</taxon>
        <taxon>Rhizobiaceae</taxon>
        <taxon>Hoeflea</taxon>
    </lineage>
</organism>
<sequence length="32" mass="3370">MLCGAHAGGNSRTGFIMLDFGRALIALQCVFV</sequence>
<dbReference type="AlphaFoldDB" id="A0A095BE60"/>
<keyword evidence="2" id="KW-1185">Reference proteome</keyword>
<dbReference type="EMBL" id="ABIA03000002">
    <property type="protein sequence ID" value="KGB27118.1"/>
    <property type="molecule type" value="Genomic_DNA"/>
</dbReference>
<comment type="caution">
    <text evidence="1">The sequence shown here is derived from an EMBL/GenBank/DDBJ whole genome shotgun (WGS) entry which is preliminary data.</text>
</comment>
<dbReference type="STRING" id="411684.HPDFL43_00024990"/>
<evidence type="ECO:0000313" key="2">
    <source>
        <dbReference type="Proteomes" id="UP000004291"/>
    </source>
</evidence>
<name>A0A095BE60_HOEPD</name>
<reference evidence="1 2" key="1">
    <citation type="submission" date="2007-10" db="EMBL/GenBank/DDBJ databases">
        <authorList>
            <person name="Wagner-Dobler I."/>
            <person name="Ferriera S."/>
            <person name="Johnson J."/>
            <person name="Kravitz S."/>
            <person name="Beeson K."/>
            <person name="Sutton G."/>
            <person name="Rogers Y.-H."/>
            <person name="Friedman R."/>
            <person name="Frazier M."/>
            <person name="Venter J.C."/>
        </authorList>
    </citation>
    <scope>NUCLEOTIDE SEQUENCE [LARGE SCALE GENOMIC DNA]</scope>
    <source>
        <strain evidence="1 2">DFL-43</strain>
    </source>
</reference>
<dbReference type="HOGENOM" id="CLU_3389834_0_0_5"/>
<accession>A0A095BE60</accession>